<evidence type="ECO:0000259" key="2">
    <source>
        <dbReference type="PROSITE" id="PS50110"/>
    </source>
</evidence>
<reference evidence="3 4" key="1">
    <citation type="submission" date="2018-04" db="EMBL/GenBank/DDBJ databases">
        <title>Genomic Encyclopedia of Type Strains, Phase III (KMG-III): the genomes of soil and plant-associated and newly described type strains.</title>
        <authorList>
            <person name="Whitman W."/>
        </authorList>
    </citation>
    <scope>NUCLEOTIDE SEQUENCE [LARGE SCALE GENOMIC DNA]</scope>
    <source>
        <strain evidence="3 4">JA192</strain>
    </source>
</reference>
<gene>
    <name evidence="3" type="ORF">C8J29_10345</name>
</gene>
<organism evidence="3 4">
    <name type="scientific">Cereibacter johrii</name>
    <dbReference type="NCBI Taxonomy" id="445629"/>
    <lineage>
        <taxon>Bacteria</taxon>
        <taxon>Pseudomonadati</taxon>
        <taxon>Pseudomonadota</taxon>
        <taxon>Alphaproteobacteria</taxon>
        <taxon>Rhodobacterales</taxon>
        <taxon>Paracoccaceae</taxon>
        <taxon>Cereibacter</taxon>
    </lineage>
</organism>
<dbReference type="Gene3D" id="3.40.50.2300">
    <property type="match status" value="1"/>
</dbReference>
<proteinExistence type="predicted"/>
<dbReference type="PROSITE" id="PS50110">
    <property type="entry name" value="RESPONSE_REGULATORY"/>
    <property type="match status" value="1"/>
</dbReference>
<dbReference type="RefSeq" id="WP_108223205.1">
    <property type="nucleotide sequence ID" value="NZ_PZZW01000003.1"/>
</dbReference>
<dbReference type="Proteomes" id="UP000240800">
    <property type="component" value="Unassembled WGS sequence"/>
</dbReference>
<evidence type="ECO:0000313" key="3">
    <source>
        <dbReference type="EMBL" id="PTM78953.1"/>
    </source>
</evidence>
<evidence type="ECO:0000256" key="1">
    <source>
        <dbReference type="PROSITE-ProRule" id="PRU00169"/>
    </source>
</evidence>
<accession>A0ABX5J7V2</accession>
<dbReference type="InterPro" id="IPR011006">
    <property type="entry name" value="CheY-like_superfamily"/>
</dbReference>
<keyword evidence="4" id="KW-1185">Reference proteome</keyword>
<dbReference type="InterPro" id="IPR001789">
    <property type="entry name" value="Sig_transdc_resp-reg_receiver"/>
</dbReference>
<feature type="modified residue" description="4-aspartylphosphate" evidence="1">
    <location>
        <position position="57"/>
    </location>
</feature>
<name>A0ABX5J7V2_9RHOB</name>
<feature type="domain" description="Response regulatory" evidence="2">
    <location>
        <begin position="9"/>
        <end position="117"/>
    </location>
</feature>
<dbReference type="SUPFAM" id="SSF52172">
    <property type="entry name" value="CheY-like"/>
    <property type="match status" value="1"/>
</dbReference>
<evidence type="ECO:0000313" key="4">
    <source>
        <dbReference type="Proteomes" id="UP000240800"/>
    </source>
</evidence>
<dbReference type="EMBL" id="PZZW01000003">
    <property type="protein sequence ID" value="PTM78953.1"/>
    <property type="molecule type" value="Genomic_DNA"/>
</dbReference>
<protein>
    <recommendedName>
        <fullName evidence="2">Response regulatory domain-containing protein</fullName>
    </recommendedName>
</protein>
<comment type="caution">
    <text evidence="3">The sequence shown here is derived from an EMBL/GenBank/DDBJ whole genome shotgun (WGS) entry which is preliminary data.</text>
</comment>
<sequence>MDETGSSLRILILEDDYLLAADLVTQIRELGQRVIGPFPDVHEAMDLLDEIEAAILDVRLGDETSFDMADCLMNRQVPFVFSTGYDRSVIPERFHLVPVFAKPSLASAMLRQLRQQSESLEREAAGGDLKDILRELRLDARRMMPDGASADRLVVSALKALVADPAPLPEGADVRDRLMEILDRIRQEGSGRHLN</sequence>
<keyword evidence="1" id="KW-0597">Phosphoprotein</keyword>